<keyword evidence="3 6" id="KW-0732">Signal</keyword>
<evidence type="ECO:0000259" key="7">
    <source>
        <dbReference type="Pfam" id="PF07980"/>
    </source>
</evidence>
<keyword evidence="4" id="KW-0472">Membrane</keyword>
<feature type="chain" id="PRO_5045086322" description="RagB/SusD family nutrient uptake outer membrane protein" evidence="6">
    <location>
        <begin position="23"/>
        <end position="595"/>
    </location>
</feature>
<protein>
    <recommendedName>
        <fullName evidence="11">RagB/SusD family nutrient uptake outer membrane protein</fullName>
    </recommendedName>
</protein>
<evidence type="ECO:0008006" key="11">
    <source>
        <dbReference type="Google" id="ProtNLM"/>
    </source>
</evidence>
<evidence type="ECO:0000313" key="10">
    <source>
        <dbReference type="Proteomes" id="UP000533637"/>
    </source>
</evidence>
<dbReference type="SUPFAM" id="SSF48452">
    <property type="entry name" value="TPR-like"/>
    <property type="match status" value="1"/>
</dbReference>
<feature type="domain" description="SusD-like N-terminal" evidence="8">
    <location>
        <begin position="24"/>
        <end position="227"/>
    </location>
</feature>
<evidence type="ECO:0000256" key="1">
    <source>
        <dbReference type="ARBA" id="ARBA00004442"/>
    </source>
</evidence>
<dbReference type="Gene3D" id="1.25.40.390">
    <property type="match status" value="1"/>
</dbReference>
<name>A0ABR6KTM1_9BACT</name>
<dbReference type="InterPro" id="IPR012944">
    <property type="entry name" value="SusD_RagB_dom"/>
</dbReference>
<keyword evidence="5" id="KW-0998">Cell outer membrane</keyword>
<accession>A0ABR6KTM1</accession>
<sequence length="595" mass="67685">MKSLKLLIILAVSGLFSFTSCINDFLDRKPLDVISDDNVWSSESAIQAYMAGMYEKVFVEPHGWLINWGTLGHYTDESMRSYSWGHPYTPTFSNSFMSNDQSDNNLWGSAYKDIRIVNEFFQKIPDANIAEDLKTRYIAEGHFIRAFYYFSLVKRFGGVPLIKEVQEYTGGNIDELKVARNTEEETWNFIAEECDLAIAGLPESYAATDQFRATKYAAAALKSRAMLYAGSISKYGNLQLNGLVGIPADKANSFFEKSMAASEMIIQSGQYSLYEKNDDKAANYQNLFLDKTLHEEAIYVKAYAVPDKGHNFDYAMAAPSFKIDWGTNTSPTLELVEAYEYTDGTPGTLKTEDASGNPIFYDNADDIFKDKDPRFFASVLYPNCPWQNNVLEIRRGIIGSDGVKVEATAFADKFPEDPSLTTSGKDGLVMQGDCSRTGFYIKKFMDPNNRVEQDRSETNFMVFRYAETLLNYAEAAVELGKGSQALPRLNEVRKRAGIKEKSGITIEDVRHERQVELAFENLRFWDLVRWRTATKVMNNTMFSALIPWMDYKTRKYTFEKGPNTMQLPKTFLDKNYYQPIPEVEKNDLLVQNPGF</sequence>
<gene>
    <name evidence="9" type="ORF">GGQ57_004777</name>
</gene>
<dbReference type="PROSITE" id="PS51257">
    <property type="entry name" value="PROKAR_LIPOPROTEIN"/>
    <property type="match status" value="1"/>
</dbReference>
<keyword evidence="10" id="KW-1185">Reference proteome</keyword>
<evidence type="ECO:0000259" key="8">
    <source>
        <dbReference type="Pfam" id="PF14322"/>
    </source>
</evidence>
<evidence type="ECO:0000256" key="4">
    <source>
        <dbReference type="ARBA" id="ARBA00023136"/>
    </source>
</evidence>
<evidence type="ECO:0000256" key="5">
    <source>
        <dbReference type="ARBA" id="ARBA00023237"/>
    </source>
</evidence>
<feature type="signal peptide" evidence="6">
    <location>
        <begin position="1"/>
        <end position="22"/>
    </location>
</feature>
<feature type="domain" description="RagB/SusD" evidence="7">
    <location>
        <begin position="326"/>
        <end position="595"/>
    </location>
</feature>
<comment type="subcellular location">
    <subcellularLocation>
        <location evidence="1">Cell outer membrane</location>
    </subcellularLocation>
</comment>
<evidence type="ECO:0000256" key="3">
    <source>
        <dbReference type="ARBA" id="ARBA00022729"/>
    </source>
</evidence>
<dbReference type="InterPro" id="IPR011990">
    <property type="entry name" value="TPR-like_helical_dom_sf"/>
</dbReference>
<dbReference type="RefSeq" id="WP_183672332.1">
    <property type="nucleotide sequence ID" value="NZ_BMPB01000016.1"/>
</dbReference>
<dbReference type="CDD" id="cd08977">
    <property type="entry name" value="SusD"/>
    <property type="match status" value="1"/>
</dbReference>
<dbReference type="Proteomes" id="UP000533637">
    <property type="component" value="Unassembled WGS sequence"/>
</dbReference>
<dbReference type="InterPro" id="IPR033985">
    <property type="entry name" value="SusD-like_N"/>
</dbReference>
<dbReference type="Pfam" id="PF14322">
    <property type="entry name" value="SusD-like_3"/>
    <property type="match status" value="1"/>
</dbReference>
<evidence type="ECO:0000256" key="2">
    <source>
        <dbReference type="ARBA" id="ARBA00006275"/>
    </source>
</evidence>
<comment type="similarity">
    <text evidence="2">Belongs to the SusD family.</text>
</comment>
<dbReference type="Pfam" id="PF07980">
    <property type="entry name" value="SusD_RagB"/>
    <property type="match status" value="1"/>
</dbReference>
<proteinExistence type="inferred from homology"/>
<evidence type="ECO:0000313" key="9">
    <source>
        <dbReference type="EMBL" id="MBB4624832.1"/>
    </source>
</evidence>
<reference evidence="9 10" key="1">
    <citation type="submission" date="2020-08" db="EMBL/GenBank/DDBJ databases">
        <title>Genomic Encyclopedia of Type Strains, Phase IV (KMG-IV): sequencing the most valuable type-strain genomes for metagenomic binning, comparative biology and taxonomic classification.</title>
        <authorList>
            <person name="Goeker M."/>
        </authorList>
    </citation>
    <scope>NUCLEOTIDE SEQUENCE [LARGE SCALE GENOMIC DNA]</scope>
    <source>
        <strain evidence="9 10">DSM 102983</strain>
    </source>
</reference>
<evidence type="ECO:0000256" key="6">
    <source>
        <dbReference type="SAM" id="SignalP"/>
    </source>
</evidence>
<comment type="caution">
    <text evidence="9">The sequence shown here is derived from an EMBL/GenBank/DDBJ whole genome shotgun (WGS) entry which is preliminary data.</text>
</comment>
<organism evidence="9 10">
    <name type="scientific">Parabacteroides faecis</name>
    <dbReference type="NCBI Taxonomy" id="1217282"/>
    <lineage>
        <taxon>Bacteria</taxon>
        <taxon>Pseudomonadati</taxon>
        <taxon>Bacteroidota</taxon>
        <taxon>Bacteroidia</taxon>
        <taxon>Bacteroidales</taxon>
        <taxon>Tannerellaceae</taxon>
        <taxon>Parabacteroides</taxon>
    </lineage>
</organism>
<dbReference type="EMBL" id="JACHOC010000012">
    <property type="protein sequence ID" value="MBB4624832.1"/>
    <property type="molecule type" value="Genomic_DNA"/>
</dbReference>